<proteinExistence type="inferred from homology"/>
<keyword evidence="2" id="KW-0805">Transcription regulation</keyword>
<dbReference type="AlphaFoldDB" id="A0A1G6ZHI2"/>
<accession>A0A1G6ZHI2</accession>
<dbReference type="GO" id="GO:0016987">
    <property type="term" value="F:sigma factor activity"/>
    <property type="evidence" value="ECO:0007669"/>
    <property type="project" value="UniProtKB-KW"/>
</dbReference>
<dbReference type="NCBIfam" id="TIGR02937">
    <property type="entry name" value="sigma70-ECF"/>
    <property type="match status" value="1"/>
</dbReference>
<dbReference type="InterPro" id="IPR039425">
    <property type="entry name" value="RNA_pol_sigma-70-like"/>
</dbReference>
<dbReference type="InterPro" id="IPR013324">
    <property type="entry name" value="RNA_pol_sigma_r3/r4-like"/>
</dbReference>
<dbReference type="GO" id="GO:0006352">
    <property type="term" value="P:DNA-templated transcription initiation"/>
    <property type="evidence" value="ECO:0007669"/>
    <property type="project" value="InterPro"/>
</dbReference>
<dbReference type="Proteomes" id="UP000199344">
    <property type="component" value="Unassembled WGS sequence"/>
</dbReference>
<reference evidence="7 8" key="1">
    <citation type="submission" date="2016-10" db="EMBL/GenBank/DDBJ databases">
        <authorList>
            <person name="de Groot N.N."/>
        </authorList>
    </citation>
    <scope>NUCLEOTIDE SEQUENCE [LARGE SCALE GENOMIC DNA]</scope>
    <source>
        <strain evidence="7 8">DSM 22220</strain>
    </source>
</reference>
<evidence type="ECO:0000256" key="4">
    <source>
        <dbReference type="ARBA" id="ARBA00023163"/>
    </source>
</evidence>
<dbReference type="InterPro" id="IPR036388">
    <property type="entry name" value="WH-like_DNA-bd_sf"/>
</dbReference>
<keyword evidence="3" id="KW-0731">Sigma factor</keyword>
<evidence type="ECO:0000256" key="1">
    <source>
        <dbReference type="ARBA" id="ARBA00010641"/>
    </source>
</evidence>
<dbReference type="InterPro" id="IPR013249">
    <property type="entry name" value="RNA_pol_sigma70_r4_t2"/>
</dbReference>
<evidence type="ECO:0000256" key="2">
    <source>
        <dbReference type="ARBA" id="ARBA00023015"/>
    </source>
</evidence>
<dbReference type="Pfam" id="PF08281">
    <property type="entry name" value="Sigma70_r4_2"/>
    <property type="match status" value="1"/>
</dbReference>
<dbReference type="EMBL" id="FNAH01000003">
    <property type="protein sequence ID" value="SDE01235.1"/>
    <property type="molecule type" value="Genomic_DNA"/>
</dbReference>
<organism evidence="7 8">
    <name type="scientific">Paracoccus isoporae</name>
    <dbReference type="NCBI Taxonomy" id="591205"/>
    <lineage>
        <taxon>Bacteria</taxon>
        <taxon>Pseudomonadati</taxon>
        <taxon>Pseudomonadota</taxon>
        <taxon>Alphaproteobacteria</taxon>
        <taxon>Rhodobacterales</taxon>
        <taxon>Paracoccaceae</taxon>
        <taxon>Paracoccus</taxon>
    </lineage>
</organism>
<dbReference type="SUPFAM" id="SSF88946">
    <property type="entry name" value="Sigma2 domain of RNA polymerase sigma factors"/>
    <property type="match status" value="1"/>
</dbReference>
<dbReference type="InterPro" id="IPR014284">
    <property type="entry name" value="RNA_pol_sigma-70_dom"/>
</dbReference>
<evidence type="ECO:0000256" key="3">
    <source>
        <dbReference type="ARBA" id="ARBA00023082"/>
    </source>
</evidence>
<dbReference type="Pfam" id="PF04542">
    <property type="entry name" value="Sigma70_r2"/>
    <property type="match status" value="1"/>
</dbReference>
<protein>
    <submittedName>
        <fullName evidence="7">RNA polymerase sigma-70 factor, ECF subfamily</fullName>
    </submittedName>
</protein>
<dbReference type="InterPro" id="IPR007627">
    <property type="entry name" value="RNA_pol_sigma70_r2"/>
</dbReference>
<evidence type="ECO:0000313" key="8">
    <source>
        <dbReference type="Proteomes" id="UP000199344"/>
    </source>
</evidence>
<evidence type="ECO:0000259" key="6">
    <source>
        <dbReference type="Pfam" id="PF08281"/>
    </source>
</evidence>
<keyword evidence="8" id="KW-1185">Reference proteome</keyword>
<dbReference type="InterPro" id="IPR013325">
    <property type="entry name" value="RNA_pol_sigma_r2"/>
</dbReference>
<comment type="similarity">
    <text evidence="1">Belongs to the sigma-70 factor family. ECF subfamily.</text>
</comment>
<dbReference type="PANTHER" id="PTHR43133">
    <property type="entry name" value="RNA POLYMERASE ECF-TYPE SIGMA FACTO"/>
    <property type="match status" value="1"/>
</dbReference>
<dbReference type="GO" id="GO:0003677">
    <property type="term" value="F:DNA binding"/>
    <property type="evidence" value="ECO:0007669"/>
    <property type="project" value="InterPro"/>
</dbReference>
<sequence length="199" mass="22617">MRLNRRSGMLAPVQPGPVMSSDVAELQELLAQVALRDRAAFQELYRRSSPKLFAICLRILKDQQEAEDALQEVFVKIWHNADRYAAPLASPQAWMNAVTRNLAIDMLRRRRPGGGEMDAAERLADDRPGPEEAAVMRSEGRRIEACLAQLDPDRAEAVRLAYVEGASYVELAERFDVPLNTMRSWLRRSLIKLRECLTR</sequence>
<dbReference type="Gene3D" id="1.10.10.10">
    <property type="entry name" value="Winged helix-like DNA-binding domain superfamily/Winged helix DNA-binding domain"/>
    <property type="match status" value="1"/>
</dbReference>
<evidence type="ECO:0000259" key="5">
    <source>
        <dbReference type="Pfam" id="PF04542"/>
    </source>
</evidence>
<dbReference type="SUPFAM" id="SSF88659">
    <property type="entry name" value="Sigma3 and sigma4 domains of RNA polymerase sigma factors"/>
    <property type="match status" value="1"/>
</dbReference>
<dbReference type="Gene3D" id="1.10.1740.10">
    <property type="match status" value="1"/>
</dbReference>
<evidence type="ECO:0000313" key="7">
    <source>
        <dbReference type="EMBL" id="SDE01235.1"/>
    </source>
</evidence>
<dbReference type="PANTHER" id="PTHR43133:SF62">
    <property type="entry name" value="RNA POLYMERASE SIGMA FACTOR SIGZ"/>
    <property type="match status" value="1"/>
</dbReference>
<keyword evidence="4" id="KW-0804">Transcription</keyword>
<feature type="domain" description="RNA polymerase sigma-70 region 2" evidence="5">
    <location>
        <begin position="44"/>
        <end position="111"/>
    </location>
</feature>
<dbReference type="CDD" id="cd06171">
    <property type="entry name" value="Sigma70_r4"/>
    <property type="match status" value="1"/>
</dbReference>
<dbReference type="STRING" id="591205.SAMN05421538_103243"/>
<gene>
    <name evidence="7" type="ORF">SAMN05421538_103243</name>
</gene>
<name>A0A1G6ZHI2_9RHOB</name>
<feature type="domain" description="RNA polymerase sigma factor 70 region 4 type 2" evidence="6">
    <location>
        <begin position="141"/>
        <end position="193"/>
    </location>
</feature>